<feature type="binding site" evidence="8 10">
    <location>
        <begin position="99"/>
        <end position="100"/>
    </location>
    <ligand>
        <name>substrate</name>
    </ligand>
</feature>
<evidence type="ECO:0000256" key="8">
    <source>
        <dbReference type="HAMAP-Rule" id="MF_00169"/>
    </source>
</evidence>
<dbReference type="CDD" id="cd00466">
    <property type="entry name" value="DHQase_II"/>
    <property type="match status" value="1"/>
</dbReference>
<evidence type="ECO:0000256" key="9">
    <source>
        <dbReference type="PIRSR" id="PIRSR001399-1"/>
    </source>
</evidence>
<evidence type="ECO:0000313" key="13">
    <source>
        <dbReference type="Proteomes" id="UP000317557"/>
    </source>
</evidence>
<feature type="site" description="Transition state stabilizer" evidence="8 11">
    <location>
        <position position="17"/>
    </location>
</feature>
<keyword evidence="13" id="KW-1185">Reference proteome</keyword>
<evidence type="ECO:0000256" key="5">
    <source>
        <dbReference type="ARBA" id="ARBA00011193"/>
    </source>
</evidence>
<gene>
    <name evidence="8" type="primary">aroQ</name>
    <name evidence="12" type="ORF">SAMN06265219_105149</name>
</gene>
<evidence type="ECO:0000256" key="1">
    <source>
        <dbReference type="ARBA" id="ARBA00001864"/>
    </source>
</evidence>
<evidence type="ECO:0000256" key="11">
    <source>
        <dbReference type="PIRSR" id="PIRSR001399-3"/>
    </source>
</evidence>
<comment type="pathway">
    <text evidence="3 8">Metabolic intermediate biosynthesis; chorismate biosynthesis; chorismate from D-erythrose 4-phosphate and phosphoenolpyruvate: step 3/7.</text>
</comment>
<dbReference type="EC" id="4.2.1.10" evidence="6 8"/>
<feature type="binding site" evidence="8 10">
    <location>
        <position position="109"/>
    </location>
    <ligand>
        <name>substrate</name>
    </ligand>
</feature>
<dbReference type="AlphaFoldDB" id="A0A521CH68"/>
<dbReference type="NCBIfam" id="NF003805">
    <property type="entry name" value="PRK05395.1-2"/>
    <property type="match status" value="1"/>
</dbReference>
<proteinExistence type="inferred from homology"/>
<feature type="binding site" evidence="8 10">
    <location>
        <position position="85"/>
    </location>
    <ligand>
        <name>substrate</name>
    </ligand>
</feature>
<name>A0A521CH68_9BACT</name>
<evidence type="ECO:0000256" key="3">
    <source>
        <dbReference type="ARBA" id="ARBA00004902"/>
    </source>
</evidence>
<sequence>MKILVLNGPNLNLLGKRDPGTYGSGSLKELEDFIRDEFPEHTFLFFQSNLEGELINEIHKAMEMGTEGLMINPGGYSHTSVALRDALDPVEFPKVEVHISNIHSREDFREKSVTGAVMDGIITGFGKYSYVLGVEALERLAE</sequence>
<feature type="binding site" evidence="8 10">
    <location>
        <position position="78"/>
    </location>
    <ligand>
        <name>substrate</name>
    </ligand>
</feature>
<dbReference type="OrthoDB" id="9790793at2"/>
<dbReference type="PROSITE" id="PS01029">
    <property type="entry name" value="DEHYDROQUINASE_II"/>
    <property type="match status" value="1"/>
</dbReference>
<keyword evidence="8" id="KW-0057">Aromatic amino acid biosynthesis</keyword>
<dbReference type="GO" id="GO:0009423">
    <property type="term" value="P:chorismate biosynthetic process"/>
    <property type="evidence" value="ECO:0007669"/>
    <property type="project" value="UniProtKB-UniRule"/>
</dbReference>
<dbReference type="PANTHER" id="PTHR21272:SF3">
    <property type="entry name" value="CATABOLIC 3-DEHYDROQUINASE"/>
    <property type="match status" value="1"/>
</dbReference>
<comment type="similarity">
    <text evidence="4 8">Belongs to the type-II 3-dehydroquinase family.</text>
</comment>
<dbReference type="Pfam" id="PF01220">
    <property type="entry name" value="DHquinase_II"/>
    <property type="match status" value="1"/>
</dbReference>
<keyword evidence="7 8" id="KW-0456">Lyase</keyword>
<dbReference type="SUPFAM" id="SSF52304">
    <property type="entry name" value="Type II 3-dehydroquinate dehydratase"/>
    <property type="match status" value="1"/>
</dbReference>
<evidence type="ECO:0000256" key="7">
    <source>
        <dbReference type="ARBA" id="ARBA00023239"/>
    </source>
</evidence>
<dbReference type="GO" id="GO:0008652">
    <property type="term" value="P:amino acid biosynthetic process"/>
    <property type="evidence" value="ECO:0007669"/>
    <property type="project" value="UniProtKB-KW"/>
</dbReference>
<evidence type="ECO:0000256" key="6">
    <source>
        <dbReference type="ARBA" id="ARBA00012060"/>
    </source>
</evidence>
<comment type="subunit">
    <text evidence="5 8">Homododecamer.</text>
</comment>
<dbReference type="PANTHER" id="PTHR21272">
    <property type="entry name" value="CATABOLIC 3-DEHYDROQUINASE"/>
    <property type="match status" value="1"/>
</dbReference>
<feature type="active site" description="Proton acceptor" evidence="8 9">
    <location>
        <position position="22"/>
    </location>
</feature>
<dbReference type="Gene3D" id="3.40.50.9100">
    <property type="entry name" value="Dehydroquinase, class II"/>
    <property type="match status" value="1"/>
</dbReference>
<organism evidence="12 13">
    <name type="scientific">Gracilimonas mengyeensis</name>
    <dbReference type="NCBI Taxonomy" id="1302730"/>
    <lineage>
        <taxon>Bacteria</taxon>
        <taxon>Pseudomonadati</taxon>
        <taxon>Balneolota</taxon>
        <taxon>Balneolia</taxon>
        <taxon>Balneolales</taxon>
        <taxon>Balneolaceae</taxon>
        <taxon>Gracilimonas</taxon>
    </lineage>
</organism>
<dbReference type="InterPro" id="IPR001874">
    <property type="entry name" value="DHquinase_II"/>
</dbReference>
<dbReference type="HAMAP" id="MF_00169">
    <property type="entry name" value="AroQ"/>
    <property type="match status" value="1"/>
</dbReference>
<dbReference type="InterPro" id="IPR018509">
    <property type="entry name" value="DHquinase_II_CS"/>
</dbReference>
<dbReference type="GO" id="GO:0003855">
    <property type="term" value="F:3-dehydroquinate dehydratase activity"/>
    <property type="evidence" value="ECO:0007669"/>
    <property type="project" value="UniProtKB-UniRule"/>
</dbReference>
<feature type="active site" description="Proton donor" evidence="8 9">
    <location>
        <position position="98"/>
    </location>
</feature>
<dbReference type="EMBL" id="FXTP01000005">
    <property type="protein sequence ID" value="SMO58762.1"/>
    <property type="molecule type" value="Genomic_DNA"/>
</dbReference>
<dbReference type="Proteomes" id="UP000317557">
    <property type="component" value="Unassembled WGS sequence"/>
</dbReference>
<reference evidence="12 13" key="1">
    <citation type="submission" date="2017-05" db="EMBL/GenBank/DDBJ databases">
        <authorList>
            <person name="Varghese N."/>
            <person name="Submissions S."/>
        </authorList>
    </citation>
    <scope>NUCLEOTIDE SEQUENCE [LARGE SCALE GENOMIC DNA]</scope>
    <source>
        <strain evidence="12 13">DSM 21985</strain>
    </source>
</reference>
<dbReference type="InterPro" id="IPR036441">
    <property type="entry name" value="DHquinase_II_sf"/>
</dbReference>
<evidence type="ECO:0000256" key="4">
    <source>
        <dbReference type="ARBA" id="ARBA00011037"/>
    </source>
</evidence>
<dbReference type="RefSeq" id="WP_142453971.1">
    <property type="nucleotide sequence ID" value="NZ_FXTP01000005.1"/>
</dbReference>
<dbReference type="PIRSF" id="PIRSF001399">
    <property type="entry name" value="DHquinase_II"/>
    <property type="match status" value="1"/>
</dbReference>
<dbReference type="UniPathway" id="UPA00053">
    <property type="reaction ID" value="UER00086"/>
</dbReference>
<comment type="catalytic activity">
    <reaction evidence="1 8">
        <text>3-dehydroquinate = 3-dehydroshikimate + H2O</text>
        <dbReference type="Rhea" id="RHEA:21096"/>
        <dbReference type="ChEBI" id="CHEBI:15377"/>
        <dbReference type="ChEBI" id="CHEBI:16630"/>
        <dbReference type="ChEBI" id="CHEBI:32364"/>
        <dbReference type="EC" id="4.2.1.10"/>
    </reaction>
</comment>
<evidence type="ECO:0000256" key="10">
    <source>
        <dbReference type="PIRSR" id="PIRSR001399-2"/>
    </source>
</evidence>
<feature type="binding site" evidence="8 10">
    <location>
        <position position="72"/>
    </location>
    <ligand>
        <name>substrate</name>
    </ligand>
</feature>
<evidence type="ECO:0000256" key="2">
    <source>
        <dbReference type="ARBA" id="ARBA00003924"/>
    </source>
</evidence>
<dbReference type="GO" id="GO:0009073">
    <property type="term" value="P:aromatic amino acid family biosynthetic process"/>
    <property type="evidence" value="ECO:0007669"/>
    <property type="project" value="UniProtKB-KW"/>
</dbReference>
<accession>A0A521CH68</accession>
<keyword evidence="8" id="KW-0028">Amino-acid biosynthesis</keyword>
<comment type="function">
    <text evidence="2 8">Catalyzes a trans-dehydration via an enolate intermediate.</text>
</comment>
<dbReference type="GO" id="GO:0019631">
    <property type="term" value="P:quinate catabolic process"/>
    <property type="evidence" value="ECO:0007669"/>
    <property type="project" value="TreeGrafter"/>
</dbReference>
<dbReference type="NCBIfam" id="NF003807">
    <property type="entry name" value="PRK05395.1-4"/>
    <property type="match status" value="1"/>
</dbReference>
<evidence type="ECO:0000313" key="12">
    <source>
        <dbReference type="EMBL" id="SMO58762.1"/>
    </source>
</evidence>
<protein>
    <recommendedName>
        <fullName evidence="6 8">3-dehydroquinate dehydratase</fullName>
        <shortName evidence="8">3-dehydroquinase</shortName>
        <ecNumber evidence="6 8">4.2.1.10</ecNumber>
    </recommendedName>
    <alternativeName>
        <fullName evidence="8">Type II DHQase</fullName>
    </alternativeName>
</protein>